<sequence>MTTGERITVRPTRPEDAGAARRASYEGWRDTYVRPDGLSPEQLEAFWWPRLSEQGVRAFAQEIAELQDRTDIVQLVAELDSAVVGTLVARLPVDGPQELRVLYVATAARGRGAGGALMEALLARVDPVRPVSLGVAAFNDGAQRFYQRHGFVAVPGSETVWNDVLPEITMTRPATGA</sequence>
<dbReference type="STRING" id="111015.AXF14_10600"/>
<keyword evidence="6" id="KW-1185">Reference proteome</keyword>
<proteinExistence type="predicted"/>
<dbReference type="Proteomes" id="UP000065220">
    <property type="component" value="Chromosome"/>
</dbReference>
<evidence type="ECO:0000313" key="6">
    <source>
        <dbReference type="Proteomes" id="UP000065220"/>
    </source>
</evidence>
<gene>
    <name evidence="5" type="ORF">AXF14_10600</name>
</gene>
<dbReference type="KEGG" id="ard:AXF14_10600"/>
<feature type="region of interest" description="Disordered" evidence="3">
    <location>
        <begin position="1"/>
        <end position="21"/>
    </location>
</feature>
<dbReference type="PROSITE" id="PS51186">
    <property type="entry name" value="GNAT"/>
    <property type="match status" value="1"/>
</dbReference>
<dbReference type="Gene3D" id="3.40.630.30">
    <property type="match status" value="1"/>
</dbReference>
<evidence type="ECO:0000313" key="5">
    <source>
        <dbReference type="EMBL" id="AMD87942.1"/>
    </source>
</evidence>
<keyword evidence="1" id="KW-0808">Transferase</keyword>
<dbReference type="InterPro" id="IPR000182">
    <property type="entry name" value="GNAT_dom"/>
</dbReference>
<dbReference type="PANTHER" id="PTHR43877">
    <property type="entry name" value="AMINOALKYLPHOSPHONATE N-ACETYLTRANSFERASE-RELATED-RELATED"/>
    <property type="match status" value="1"/>
</dbReference>
<reference evidence="6" key="1">
    <citation type="submission" date="2016-02" db="EMBL/GenBank/DDBJ databases">
        <authorList>
            <person name="Holder M.E."/>
            <person name="Ajami N.J."/>
            <person name="Petrosino J.F."/>
        </authorList>
    </citation>
    <scope>NUCLEOTIDE SEQUENCE [LARGE SCALE GENOMIC DNA]</scope>
    <source>
        <strain evidence="6">CCUG 36733</strain>
    </source>
</reference>
<dbReference type="Pfam" id="PF13673">
    <property type="entry name" value="Acetyltransf_10"/>
    <property type="match status" value="1"/>
</dbReference>
<evidence type="ECO:0000256" key="3">
    <source>
        <dbReference type="SAM" id="MobiDB-lite"/>
    </source>
</evidence>
<evidence type="ECO:0000259" key="4">
    <source>
        <dbReference type="PROSITE" id="PS51186"/>
    </source>
</evidence>
<dbReference type="SUPFAM" id="SSF55729">
    <property type="entry name" value="Acyl-CoA N-acyltransferases (Nat)"/>
    <property type="match status" value="1"/>
</dbReference>
<dbReference type="AlphaFoldDB" id="A0A0X8JG77"/>
<dbReference type="EMBL" id="CP014228">
    <property type="protein sequence ID" value="AMD87942.1"/>
    <property type="molecule type" value="Genomic_DNA"/>
</dbReference>
<keyword evidence="2" id="KW-0012">Acyltransferase</keyword>
<evidence type="ECO:0000256" key="2">
    <source>
        <dbReference type="ARBA" id="ARBA00023315"/>
    </source>
</evidence>
<name>A0A0X8JG77_ACTRD</name>
<feature type="compositionally biased region" description="Basic and acidic residues" evidence="3">
    <location>
        <begin position="12"/>
        <end position="21"/>
    </location>
</feature>
<organism evidence="5 6">
    <name type="scientific">Actinomyces radicidentis</name>
    <dbReference type="NCBI Taxonomy" id="111015"/>
    <lineage>
        <taxon>Bacteria</taxon>
        <taxon>Bacillati</taxon>
        <taxon>Actinomycetota</taxon>
        <taxon>Actinomycetes</taxon>
        <taxon>Actinomycetales</taxon>
        <taxon>Actinomycetaceae</taxon>
        <taxon>Actinomyces</taxon>
    </lineage>
</organism>
<protein>
    <recommendedName>
        <fullName evidence="4">N-acetyltransferase domain-containing protein</fullName>
    </recommendedName>
</protein>
<dbReference type="RefSeq" id="WP_067943086.1">
    <property type="nucleotide sequence ID" value="NZ_CP014228.1"/>
</dbReference>
<evidence type="ECO:0000256" key="1">
    <source>
        <dbReference type="ARBA" id="ARBA00022679"/>
    </source>
</evidence>
<accession>A0A0X8JG77</accession>
<dbReference type="GO" id="GO:0016747">
    <property type="term" value="F:acyltransferase activity, transferring groups other than amino-acyl groups"/>
    <property type="evidence" value="ECO:0007669"/>
    <property type="project" value="InterPro"/>
</dbReference>
<dbReference type="OrthoDB" id="143110at2"/>
<dbReference type="InterPro" id="IPR050832">
    <property type="entry name" value="Bact_Acetyltransf"/>
</dbReference>
<dbReference type="InterPro" id="IPR016181">
    <property type="entry name" value="Acyl_CoA_acyltransferase"/>
</dbReference>
<feature type="domain" description="N-acetyltransferase" evidence="4">
    <location>
        <begin position="7"/>
        <end position="175"/>
    </location>
</feature>